<evidence type="ECO:0000313" key="5">
    <source>
        <dbReference type="EMBL" id="HGY55739.1"/>
    </source>
</evidence>
<evidence type="ECO:0000256" key="3">
    <source>
        <dbReference type="SAM" id="Coils"/>
    </source>
</evidence>
<dbReference type="InterPro" id="IPR058647">
    <property type="entry name" value="BSH_CzcB-like"/>
</dbReference>
<dbReference type="EMBL" id="DRQG01000081">
    <property type="protein sequence ID" value="HGY55739.1"/>
    <property type="molecule type" value="Genomic_DNA"/>
</dbReference>
<reference evidence="5" key="1">
    <citation type="journal article" date="2020" name="mSystems">
        <title>Genome- and Community-Level Interaction Insights into Carbon Utilization and Element Cycling Functions of Hydrothermarchaeota in Hydrothermal Sediment.</title>
        <authorList>
            <person name="Zhou Z."/>
            <person name="Liu Y."/>
            <person name="Xu W."/>
            <person name="Pan J."/>
            <person name="Luo Z.H."/>
            <person name="Li M."/>
        </authorList>
    </citation>
    <scope>NUCLEOTIDE SEQUENCE [LARGE SCALE GENOMIC DNA]</scope>
    <source>
        <strain evidence="5">HyVt-577</strain>
    </source>
</reference>
<dbReference type="GO" id="GO:0030313">
    <property type="term" value="C:cell envelope"/>
    <property type="evidence" value="ECO:0007669"/>
    <property type="project" value="UniProtKB-SubCell"/>
</dbReference>
<evidence type="ECO:0000256" key="1">
    <source>
        <dbReference type="ARBA" id="ARBA00004196"/>
    </source>
</evidence>
<dbReference type="Gene3D" id="6.10.140.1990">
    <property type="match status" value="1"/>
</dbReference>
<dbReference type="SUPFAM" id="SSF51230">
    <property type="entry name" value="Single hybrid motif"/>
    <property type="match status" value="1"/>
</dbReference>
<name>A0A7V4U0L1_CALAY</name>
<comment type="caution">
    <text evidence="5">The sequence shown here is derived from an EMBL/GenBank/DDBJ whole genome shotgun (WGS) entry which is preliminary data.</text>
</comment>
<dbReference type="PANTHER" id="PTHR32347">
    <property type="entry name" value="EFFLUX SYSTEM COMPONENT YKNX-RELATED"/>
    <property type="match status" value="1"/>
</dbReference>
<dbReference type="Gene3D" id="2.40.50.100">
    <property type="match status" value="1"/>
</dbReference>
<gene>
    <name evidence="5" type="ORF">ENK44_08565</name>
</gene>
<dbReference type="SUPFAM" id="SSF111369">
    <property type="entry name" value="HlyD-like secretion proteins"/>
    <property type="match status" value="1"/>
</dbReference>
<accession>A0A7V4U0L1</accession>
<dbReference type="PROSITE" id="PS51257">
    <property type="entry name" value="PROKAR_LIPOPROTEIN"/>
    <property type="match status" value="1"/>
</dbReference>
<feature type="coiled-coil region" evidence="3">
    <location>
        <begin position="64"/>
        <end position="162"/>
    </location>
</feature>
<proteinExistence type="predicted"/>
<evidence type="ECO:0000259" key="4">
    <source>
        <dbReference type="Pfam" id="PF25973"/>
    </source>
</evidence>
<dbReference type="Gene3D" id="2.40.30.170">
    <property type="match status" value="1"/>
</dbReference>
<dbReference type="InterPro" id="IPR011053">
    <property type="entry name" value="Single_hybrid_motif"/>
</dbReference>
<protein>
    <submittedName>
        <fullName evidence="5">HlyD family efflux transporter periplasmic adaptor subunit</fullName>
    </submittedName>
</protein>
<dbReference type="GO" id="GO:1990195">
    <property type="term" value="C:macrolide transmembrane transporter complex"/>
    <property type="evidence" value="ECO:0007669"/>
    <property type="project" value="InterPro"/>
</dbReference>
<comment type="subcellular location">
    <subcellularLocation>
        <location evidence="1">Cell envelope</location>
    </subcellularLocation>
</comment>
<dbReference type="Proteomes" id="UP000885779">
    <property type="component" value="Unassembled WGS sequence"/>
</dbReference>
<dbReference type="InterPro" id="IPR050465">
    <property type="entry name" value="UPF0194_transport"/>
</dbReference>
<dbReference type="InterPro" id="IPR030190">
    <property type="entry name" value="MacA_alpha-hairpin_sf"/>
</dbReference>
<feature type="domain" description="CzcB-like barrel-sandwich hybrid" evidence="4">
    <location>
        <begin position="36"/>
        <end position="205"/>
    </location>
</feature>
<sequence>MKKNIVLWTALSFILAACSNEKGSGLMYDGRLDTDIIQVSAKIAGTIDSLLVEEGDVVRKNQLLAKIETDRIEAQLKLEDAQLSELQTSTQALQAQAEQVKAQLRLAEKTLAKTQKMLKEGAATDQKRDELSTQVDVLRAKMQAIRAQQATLTARKKQLQAKRELTRLNLRDARLLSPIDGLVINKFKNLKEVVQPGVTVLDVADLSTMEAVIYVPLVELDKVKIGQKAALHIDASDRTFEGRVKWIASEAEFTPKTILTRETRETLVYAVKLAVPNPDGILKIGMPVEVEF</sequence>
<dbReference type="GO" id="GO:1990961">
    <property type="term" value="P:xenobiotic detoxification by transmembrane export across the plasma membrane"/>
    <property type="evidence" value="ECO:0007669"/>
    <property type="project" value="InterPro"/>
</dbReference>
<dbReference type="PANTHER" id="PTHR32347:SF23">
    <property type="entry name" value="BLL5650 PROTEIN"/>
    <property type="match status" value="1"/>
</dbReference>
<dbReference type="Pfam" id="PF25973">
    <property type="entry name" value="BSH_CzcB"/>
    <property type="match status" value="1"/>
</dbReference>
<keyword evidence="2 3" id="KW-0175">Coiled coil</keyword>
<dbReference type="AlphaFoldDB" id="A0A7V4U0L1"/>
<dbReference type="GO" id="GO:0019898">
    <property type="term" value="C:extrinsic component of membrane"/>
    <property type="evidence" value="ECO:0007669"/>
    <property type="project" value="InterPro"/>
</dbReference>
<organism evidence="5">
    <name type="scientific">Caldithrix abyssi</name>
    <dbReference type="NCBI Taxonomy" id="187145"/>
    <lineage>
        <taxon>Bacteria</taxon>
        <taxon>Pseudomonadati</taxon>
        <taxon>Calditrichota</taxon>
        <taxon>Calditrichia</taxon>
        <taxon>Calditrichales</taxon>
        <taxon>Calditrichaceae</taxon>
        <taxon>Caldithrix</taxon>
    </lineage>
</organism>
<evidence type="ECO:0000256" key="2">
    <source>
        <dbReference type="ARBA" id="ARBA00023054"/>
    </source>
</evidence>